<dbReference type="Proteomes" id="UP000541444">
    <property type="component" value="Unassembled WGS sequence"/>
</dbReference>
<accession>A0A7J7NZ94</accession>
<dbReference type="Gene3D" id="1.20.1260.60">
    <property type="entry name" value="Vacuolar protein sorting-associated protein Ist1"/>
    <property type="match status" value="1"/>
</dbReference>
<feature type="compositionally biased region" description="Polar residues" evidence="2">
    <location>
        <begin position="256"/>
        <end position="279"/>
    </location>
</feature>
<feature type="compositionally biased region" description="Pro residues" evidence="2">
    <location>
        <begin position="337"/>
        <end position="349"/>
    </location>
</feature>
<dbReference type="FunFam" id="1.20.1260.60:FF:000003">
    <property type="entry name" value="IST1-like protein isoform A"/>
    <property type="match status" value="1"/>
</dbReference>
<keyword evidence="4" id="KW-1185">Reference proteome</keyword>
<evidence type="ECO:0000256" key="1">
    <source>
        <dbReference type="ARBA" id="ARBA00005536"/>
    </source>
</evidence>
<gene>
    <name evidence="3" type="ORF">GIB67_007010</name>
</gene>
<comment type="caution">
    <text evidence="3">The sequence shown here is derived from an EMBL/GenBank/DDBJ whole genome shotgun (WGS) entry which is preliminary data.</text>
</comment>
<dbReference type="OrthoDB" id="29853at2759"/>
<dbReference type="AlphaFoldDB" id="A0A7J7NZ94"/>
<organism evidence="3 4">
    <name type="scientific">Kingdonia uniflora</name>
    <dbReference type="NCBI Taxonomy" id="39325"/>
    <lineage>
        <taxon>Eukaryota</taxon>
        <taxon>Viridiplantae</taxon>
        <taxon>Streptophyta</taxon>
        <taxon>Embryophyta</taxon>
        <taxon>Tracheophyta</taxon>
        <taxon>Spermatophyta</taxon>
        <taxon>Magnoliopsida</taxon>
        <taxon>Ranunculales</taxon>
        <taxon>Circaeasteraceae</taxon>
        <taxon>Kingdonia</taxon>
    </lineage>
</organism>
<evidence type="ECO:0000313" key="3">
    <source>
        <dbReference type="EMBL" id="KAF6172497.1"/>
    </source>
</evidence>
<proteinExistence type="inferred from homology"/>
<evidence type="ECO:0000313" key="4">
    <source>
        <dbReference type="Proteomes" id="UP000541444"/>
    </source>
</evidence>
<name>A0A7J7NZ94_9MAGN</name>
<comment type="similarity">
    <text evidence="1">Belongs to the IST1 family.</text>
</comment>
<dbReference type="InterPro" id="IPR042277">
    <property type="entry name" value="IST1-like"/>
</dbReference>
<dbReference type="EMBL" id="JACGCM010000427">
    <property type="protein sequence ID" value="KAF6172497.1"/>
    <property type="molecule type" value="Genomic_DNA"/>
</dbReference>
<sequence>MAKLAVARIKLLRNKREVVVRQMRRDIALLLQSGQDATARIRIEHVIREQNIMAANEIIEVFCELVVARLSIISKQRECPKDLKEGISSLIFSAPRCADIPELVGIRNIFEKKYGRDFVSAATDLRPDCGVNRTLIEKLSVNTPSGEVKLKLMKEIAKEYQVEWDTKDSEMELLNPPEEELIEGPRVFVSATSLPVDPSSVQHVEPNRSSNRKIHKSGNPDGPYMNVPSSRKTLESGNPNGPYMNAPSPKKVHLSGTENINNSKNHSMPSWRTYYTPQDTDNEETGSTDLESLRVHRRHSYTNGPVGCSDITFDKSDGSVSEYDEEIEMETPSGSFLPPPDRPAPPLPPSHHDNRTLTDKSYRRNSLPNVHPKLPDYEELSARFEALRTRKS</sequence>
<reference evidence="3 4" key="1">
    <citation type="journal article" date="2020" name="IScience">
        <title>Genome Sequencing of the Endangered Kingdonia uniflora (Circaeasteraceae, Ranunculales) Reveals Potential Mechanisms of Evolutionary Specialization.</title>
        <authorList>
            <person name="Sun Y."/>
            <person name="Deng T."/>
            <person name="Zhang A."/>
            <person name="Moore M.J."/>
            <person name="Landis J.B."/>
            <person name="Lin N."/>
            <person name="Zhang H."/>
            <person name="Zhang X."/>
            <person name="Huang J."/>
            <person name="Zhang X."/>
            <person name="Sun H."/>
            <person name="Wang H."/>
        </authorList>
    </citation>
    <scope>NUCLEOTIDE SEQUENCE [LARGE SCALE GENOMIC DNA]</scope>
    <source>
        <strain evidence="3">TB1705</strain>
        <tissue evidence="3">Leaf</tissue>
    </source>
</reference>
<dbReference type="PANTHER" id="PTHR12161:SF55">
    <property type="entry name" value="REGULATOR OF VPS4 ACTIVITY IN THE MVB PATHWAY PROTEIN"/>
    <property type="match status" value="1"/>
</dbReference>
<feature type="compositionally biased region" description="Polar residues" evidence="2">
    <location>
        <begin position="227"/>
        <end position="239"/>
    </location>
</feature>
<feature type="region of interest" description="Disordered" evidence="2">
    <location>
        <begin position="197"/>
        <end position="376"/>
    </location>
</feature>
<evidence type="ECO:0008006" key="5">
    <source>
        <dbReference type="Google" id="ProtNLM"/>
    </source>
</evidence>
<feature type="compositionally biased region" description="Basic and acidic residues" evidence="2">
    <location>
        <begin position="350"/>
        <end position="362"/>
    </location>
</feature>
<dbReference type="Pfam" id="PF03398">
    <property type="entry name" value="Ist1"/>
    <property type="match status" value="1"/>
</dbReference>
<dbReference type="PANTHER" id="PTHR12161">
    <property type="entry name" value="IST1 FAMILY MEMBER"/>
    <property type="match status" value="1"/>
</dbReference>
<evidence type="ECO:0000256" key="2">
    <source>
        <dbReference type="SAM" id="MobiDB-lite"/>
    </source>
</evidence>
<dbReference type="GO" id="GO:0015031">
    <property type="term" value="P:protein transport"/>
    <property type="evidence" value="ECO:0007669"/>
    <property type="project" value="InterPro"/>
</dbReference>
<dbReference type="InterPro" id="IPR005061">
    <property type="entry name" value="Ist1"/>
</dbReference>
<protein>
    <recommendedName>
        <fullName evidence="5">IST1-like protein</fullName>
    </recommendedName>
</protein>